<evidence type="ECO:0000256" key="1">
    <source>
        <dbReference type="ARBA" id="ARBA00004651"/>
    </source>
</evidence>
<accession>A0A564UFH4</accession>
<evidence type="ECO:0000256" key="5">
    <source>
        <dbReference type="ARBA" id="ARBA00023136"/>
    </source>
</evidence>
<feature type="transmembrane region" description="Helical" evidence="6">
    <location>
        <begin position="84"/>
        <end position="101"/>
    </location>
</feature>
<proteinExistence type="predicted"/>
<dbReference type="GO" id="GO:0005886">
    <property type="term" value="C:plasma membrane"/>
    <property type="evidence" value="ECO:0007669"/>
    <property type="project" value="UniProtKB-SubCell"/>
</dbReference>
<evidence type="ECO:0000313" key="8">
    <source>
        <dbReference type="Proteomes" id="UP000358366"/>
    </source>
</evidence>
<keyword evidence="2" id="KW-1003">Cell membrane</keyword>
<feature type="transmembrane region" description="Helical" evidence="6">
    <location>
        <begin position="282"/>
        <end position="299"/>
    </location>
</feature>
<gene>
    <name evidence="7" type="ORF">DFSSTS7063_02544</name>
</gene>
<feature type="transmembrane region" description="Helical" evidence="6">
    <location>
        <begin position="107"/>
        <end position="125"/>
    </location>
</feature>
<keyword evidence="4 6" id="KW-1133">Transmembrane helix</keyword>
<keyword evidence="3 6" id="KW-0812">Transmembrane</keyword>
<dbReference type="InterPro" id="IPR001851">
    <property type="entry name" value="ABC_transp_permease"/>
</dbReference>
<feature type="transmembrane region" description="Helical" evidence="6">
    <location>
        <begin position="185"/>
        <end position="203"/>
    </location>
</feature>
<dbReference type="Proteomes" id="UP000358366">
    <property type="component" value="Unassembled WGS sequence"/>
</dbReference>
<evidence type="ECO:0000256" key="4">
    <source>
        <dbReference type="ARBA" id="ARBA00022989"/>
    </source>
</evidence>
<sequence>MNSAVESVKKILLTMLLALGVGAIIILVIGQNPIEAYAALIKGAFVGKRAFGTTLASLTPLLLTTVAFALAAKAGAFNVGVEGEVFLGGIVAAYIGINWTFLPKPLLLIACFAGAIVVGAAWAFIPGILKALYNVNEVCTTILMNTVALYITSYLVNGPMSAGGANAQTPPVQVTLPKFLKPSNANVGLFIAIFVIVIVVIVLNKTNIGYKIRTVGLNPKHAEYVGINPRKVFVGTMMASGAIGGIAGCIEVLGSYGYFLNNFAYNLGTNGMLASLIVKNDIVFGPFMAFFLAVLKSGAMGMQQNTGVPKSIIDTITAVFIIIATMELLSQIKIKRKKKKAVKEQEANA</sequence>
<evidence type="ECO:0000313" key="7">
    <source>
        <dbReference type="EMBL" id="VUX18267.1"/>
    </source>
</evidence>
<dbReference type="EMBL" id="CABHNI010000047">
    <property type="protein sequence ID" value="VUX18267.1"/>
    <property type="molecule type" value="Genomic_DNA"/>
</dbReference>
<evidence type="ECO:0000256" key="3">
    <source>
        <dbReference type="ARBA" id="ARBA00022692"/>
    </source>
</evidence>
<name>A0A564UFH4_9FIRM</name>
<feature type="transmembrane region" description="Helical" evidence="6">
    <location>
        <begin position="12"/>
        <end position="30"/>
    </location>
</feature>
<dbReference type="PANTHER" id="PTHR47089">
    <property type="entry name" value="ABC TRANSPORTER, PERMEASE PROTEIN"/>
    <property type="match status" value="1"/>
</dbReference>
<dbReference type="Pfam" id="PF02653">
    <property type="entry name" value="BPD_transp_2"/>
    <property type="match status" value="1"/>
</dbReference>
<feature type="transmembrane region" description="Helical" evidence="6">
    <location>
        <begin position="137"/>
        <end position="156"/>
    </location>
</feature>
<dbReference type="AlphaFoldDB" id="A0A564UFH4"/>
<comment type="subcellular location">
    <subcellularLocation>
        <location evidence="1">Cell membrane</location>
        <topology evidence="1">Multi-pass membrane protein</topology>
    </subcellularLocation>
</comment>
<protein>
    <submittedName>
        <fullName evidence="7">Branched-chain amino acid transport system / permease component</fullName>
    </submittedName>
</protein>
<dbReference type="PANTHER" id="PTHR47089:SF1">
    <property type="entry name" value="GUANOSINE ABC TRANSPORTER PERMEASE PROTEIN NUPP"/>
    <property type="match status" value="1"/>
</dbReference>
<dbReference type="RefSeq" id="WP_105309743.1">
    <property type="nucleotide sequence ID" value="NZ_CABHNI010000047.1"/>
</dbReference>
<feature type="transmembrane region" description="Helical" evidence="6">
    <location>
        <begin position="311"/>
        <end position="330"/>
    </location>
</feature>
<feature type="transmembrane region" description="Helical" evidence="6">
    <location>
        <begin position="50"/>
        <end position="72"/>
    </location>
</feature>
<keyword evidence="5 6" id="KW-0472">Membrane</keyword>
<dbReference type="GO" id="GO:0022857">
    <property type="term" value="F:transmembrane transporter activity"/>
    <property type="evidence" value="ECO:0007669"/>
    <property type="project" value="InterPro"/>
</dbReference>
<reference evidence="7 8" key="1">
    <citation type="submission" date="2019-07" db="EMBL/GenBank/DDBJ databases">
        <authorList>
            <person name="Hibberd C M."/>
            <person name="Gehrig L. J."/>
            <person name="Chang H.-W."/>
            <person name="Venkatesh S."/>
        </authorList>
    </citation>
    <scope>NUCLEOTIDE SEQUENCE [LARGE SCALE GENOMIC DNA]</scope>
    <source>
        <strain evidence="7">Dorea_formicigenerans_SSTS_Bg7063</strain>
    </source>
</reference>
<evidence type="ECO:0000256" key="2">
    <source>
        <dbReference type="ARBA" id="ARBA00022475"/>
    </source>
</evidence>
<organism evidence="7 8">
    <name type="scientific">Dorea formicigenerans</name>
    <dbReference type="NCBI Taxonomy" id="39486"/>
    <lineage>
        <taxon>Bacteria</taxon>
        <taxon>Bacillati</taxon>
        <taxon>Bacillota</taxon>
        <taxon>Clostridia</taxon>
        <taxon>Lachnospirales</taxon>
        <taxon>Lachnospiraceae</taxon>
        <taxon>Dorea</taxon>
    </lineage>
</organism>
<evidence type="ECO:0000256" key="6">
    <source>
        <dbReference type="SAM" id="Phobius"/>
    </source>
</evidence>
<dbReference type="CDD" id="cd06580">
    <property type="entry name" value="TM_PBP1_transp_TpRbsC_like"/>
    <property type="match status" value="1"/>
</dbReference>